<comment type="subcellular location">
    <subcellularLocation>
        <location evidence="1">Cell membrane</location>
        <topology evidence="1">Multi-pass membrane protein</topology>
    </subcellularLocation>
</comment>
<feature type="transmembrane region" description="Helical" evidence="6">
    <location>
        <begin position="370"/>
        <end position="393"/>
    </location>
</feature>
<dbReference type="InterPro" id="IPR002797">
    <property type="entry name" value="Polysacc_synth"/>
</dbReference>
<proteinExistence type="predicted"/>
<dbReference type="RefSeq" id="WP_126164387.1">
    <property type="nucleotide sequence ID" value="NZ_PELO01000024.1"/>
</dbReference>
<reference evidence="9 10" key="2">
    <citation type="journal article" date="2019" name="Extremophiles">
        <title>Biogeography of thermophiles and predominance of Thermus scotoductus in domestic water heaters.</title>
        <authorList>
            <person name="Wilpiszeski R.L."/>
            <person name="Zhang Z."/>
            <person name="House C.H."/>
        </authorList>
    </citation>
    <scope>NUCLEOTIDE SEQUENCE [LARGE SCALE GENOMIC DNA]</scope>
    <source>
        <strain evidence="8 10">12_S12</strain>
        <strain evidence="7 9">20_S20</strain>
    </source>
</reference>
<dbReference type="PANTHER" id="PTHR30250">
    <property type="entry name" value="PST FAMILY PREDICTED COLANIC ACID TRANSPORTER"/>
    <property type="match status" value="1"/>
</dbReference>
<feature type="transmembrane region" description="Helical" evidence="6">
    <location>
        <begin position="343"/>
        <end position="363"/>
    </location>
</feature>
<feature type="transmembrane region" description="Helical" evidence="6">
    <location>
        <begin position="21"/>
        <end position="43"/>
    </location>
</feature>
<sequence length="431" mass="47505">MEKTTEGIGVVKLRQFLKQNLVRNILALYGVQVGAYLFPLISLPYLARILSPEGWGVVAFAQSFGQYLALLVEYGFNLSATRAVVQHRHDPQGLRKLLAGVLGAKLLLGLLALGLTLLAIAVIPTFKMHPQIAWAATFWALASSLSPLWYFQGLERMAFVATLDLLTRALNLLGFLLFVKGPEDGWKVLVLMGGFALLSSLTALCLAYLEVGWAWPRWDWTREALRSGWHLFLSRGAILYNAGNPFILGLFAPPTFVAYYVGAEKIIRAFQGLLWPLIQAIYPRVNHLLVKDPKEAPVFIRKSLILVVLASLCLGGSILGLAHPLVSLFLGQEYKPAIPALQILAFLIPIGALSNVFGILWMVPLGLDRYFGVMILGGGLINLLAASFLARFFYHIGMAWSAVIAEGLVALGMYLLLWKKGLDPLAKRRKK</sequence>
<dbReference type="EMBL" id="PEMD01000016">
    <property type="protein sequence ID" value="RTH34751.1"/>
    <property type="molecule type" value="Genomic_DNA"/>
</dbReference>
<organism evidence="7 9">
    <name type="scientific">Thermus scotoductus</name>
    <dbReference type="NCBI Taxonomy" id="37636"/>
    <lineage>
        <taxon>Bacteria</taxon>
        <taxon>Thermotogati</taxon>
        <taxon>Deinococcota</taxon>
        <taxon>Deinococci</taxon>
        <taxon>Thermales</taxon>
        <taxon>Thermaceae</taxon>
        <taxon>Thermus</taxon>
    </lineage>
</organism>
<evidence type="ECO:0000256" key="1">
    <source>
        <dbReference type="ARBA" id="ARBA00004651"/>
    </source>
</evidence>
<evidence type="ECO:0000256" key="6">
    <source>
        <dbReference type="SAM" id="Phobius"/>
    </source>
</evidence>
<evidence type="ECO:0000313" key="9">
    <source>
        <dbReference type="Proteomes" id="UP000286928"/>
    </source>
</evidence>
<gene>
    <name evidence="8" type="ORF">CSW25_08465</name>
    <name evidence="7" type="ORF">CSW33_00760</name>
</gene>
<feature type="transmembrane region" description="Helical" evidence="6">
    <location>
        <begin position="191"/>
        <end position="216"/>
    </location>
</feature>
<dbReference type="PANTHER" id="PTHR30250:SF11">
    <property type="entry name" value="O-ANTIGEN TRANSPORTER-RELATED"/>
    <property type="match status" value="1"/>
</dbReference>
<evidence type="ECO:0000313" key="8">
    <source>
        <dbReference type="EMBL" id="RTI06431.1"/>
    </source>
</evidence>
<name>A0A430SDK5_THESC</name>
<dbReference type="Pfam" id="PF01943">
    <property type="entry name" value="Polysacc_synt"/>
    <property type="match status" value="1"/>
</dbReference>
<dbReference type="Proteomes" id="UP000287962">
    <property type="component" value="Unassembled WGS sequence"/>
</dbReference>
<evidence type="ECO:0000256" key="2">
    <source>
        <dbReference type="ARBA" id="ARBA00022475"/>
    </source>
</evidence>
<evidence type="ECO:0000256" key="5">
    <source>
        <dbReference type="ARBA" id="ARBA00023136"/>
    </source>
</evidence>
<evidence type="ECO:0000313" key="10">
    <source>
        <dbReference type="Proteomes" id="UP000287962"/>
    </source>
</evidence>
<evidence type="ECO:0000256" key="4">
    <source>
        <dbReference type="ARBA" id="ARBA00022989"/>
    </source>
</evidence>
<keyword evidence="4 6" id="KW-1133">Transmembrane helix</keyword>
<comment type="caution">
    <text evidence="7">The sequence shown here is derived from an EMBL/GenBank/DDBJ whole genome shotgun (WGS) entry which is preliminary data.</text>
</comment>
<feature type="transmembrane region" description="Helical" evidence="6">
    <location>
        <begin position="97"/>
        <end position="126"/>
    </location>
</feature>
<dbReference type="GO" id="GO:0005886">
    <property type="term" value="C:plasma membrane"/>
    <property type="evidence" value="ECO:0007669"/>
    <property type="project" value="UniProtKB-SubCell"/>
</dbReference>
<keyword evidence="3 6" id="KW-0812">Transmembrane</keyword>
<keyword evidence="10" id="KW-1185">Reference proteome</keyword>
<dbReference type="InterPro" id="IPR050833">
    <property type="entry name" value="Poly_Biosynth_Transport"/>
</dbReference>
<accession>A0A430SDK5</accession>
<feature type="transmembrane region" description="Helical" evidence="6">
    <location>
        <begin position="237"/>
        <end position="260"/>
    </location>
</feature>
<reference evidence="8" key="1">
    <citation type="submission" date="2017-10" db="EMBL/GenBank/DDBJ databases">
        <authorList>
            <person name="Wilpiszeski R.L."/>
            <person name="Zhidan Z."/>
            <person name="House C.H."/>
        </authorList>
    </citation>
    <scope>NUCLEOTIDE SEQUENCE</scope>
    <source>
        <strain evidence="8">12_S12</strain>
    </source>
</reference>
<feature type="transmembrane region" description="Helical" evidence="6">
    <location>
        <begin position="303"/>
        <end position="323"/>
    </location>
</feature>
<feature type="transmembrane region" description="Helical" evidence="6">
    <location>
        <begin position="55"/>
        <end position="76"/>
    </location>
</feature>
<evidence type="ECO:0000313" key="7">
    <source>
        <dbReference type="EMBL" id="RTH34751.1"/>
    </source>
</evidence>
<protein>
    <submittedName>
        <fullName evidence="7">Flippase</fullName>
    </submittedName>
</protein>
<feature type="transmembrane region" description="Helical" evidence="6">
    <location>
        <begin position="399"/>
        <end position="418"/>
    </location>
</feature>
<dbReference type="Proteomes" id="UP000286928">
    <property type="component" value="Unassembled WGS sequence"/>
</dbReference>
<dbReference type="EMBL" id="PEML01000271">
    <property type="protein sequence ID" value="RTI06431.1"/>
    <property type="molecule type" value="Genomic_DNA"/>
</dbReference>
<evidence type="ECO:0000256" key="3">
    <source>
        <dbReference type="ARBA" id="ARBA00022692"/>
    </source>
</evidence>
<dbReference type="AlphaFoldDB" id="A0A430SDK5"/>
<keyword evidence="5 6" id="KW-0472">Membrane</keyword>
<feature type="transmembrane region" description="Helical" evidence="6">
    <location>
        <begin position="158"/>
        <end position="179"/>
    </location>
</feature>
<keyword evidence="2" id="KW-1003">Cell membrane</keyword>